<name>A0A9W6DUH6_9EURO</name>
<dbReference type="Proteomes" id="UP001143548">
    <property type="component" value="Unassembled WGS sequence"/>
</dbReference>
<proteinExistence type="predicted"/>
<gene>
    <name evidence="1" type="ORF">AbraCBS73388_004984</name>
</gene>
<evidence type="ECO:0000313" key="1">
    <source>
        <dbReference type="EMBL" id="GKZ27562.1"/>
    </source>
</evidence>
<protein>
    <submittedName>
        <fullName evidence="1">Uncharacterized protein</fullName>
    </submittedName>
</protein>
<sequence length="350" mass="39737">MRRQIAHFRNISLDADEARKFYIHRQWTVITTAIRCQNDEHHSQGLLFNTLRSAFIPRSFLFPSSWILELIPGFPRLSLKPVSVSTYLLLSSSGKNIISPRWFGRDEVSPGAIVELEHRWLVLSQKEEHAFQGSETDDPKWSGPSYAWIQLKVRQVGSKPPVNGYMRVYKQISTKETVADRPEVRARQAQALVPPELKAYRQLTRHGSTFIPKLLDSLEGRQNTYECVPGGFVVWIVTEQVPGVRLGNSVSDETFWSMEPSVRAEIRASFMEGYLKMLRWGWLPLYNCCGDLVWDADSSTVYFVNWFMAVQVVTPLGSSRFPSPTTFGSHFVAMMGAQKVGSGEECGALI</sequence>
<dbReference type="EMBL" id="BROQ01000232">
    <property type="protein sequence ID" value="GKZ27562.1"/>
    <property type="molecule type" value="Genomic_DNA"/>
</dbReference>
<evidence type="ECO:0000313" key="2">
    <source>
        <dbReference type="Proteomes" id="UP001143548"/>
    </source>
</evidence>
<accession>A0A9W6DUH6</accession>
<organism evidence="1 2">
    <name type="scientific">Aspergillus brasiliensis</name>
    <dbReference type="NCBI Taxonomy" id="319629"/>
    <lineage>
        <taxon>Eukaryota</taxon>
        <taxon>Fungi</taxon>
        <taxon>Dikarya</taxon>
        <taxon>Ascomycota</taxon>
        <taxon>Pezizomycotina</taxon>
        <taxon>Eurotiomycetes</taxon>
        <taxon>Eurotiomycetidae</taxon>
        <taxon>Eurotiales</taxon>
        <taxon>Aspergillaceae</taxon>
        <taxon>Aspergillus</taxon>
        <taxon>Aspergillus subgen. Circumdati</taxon>
    </lineage>
</organism>
<reference evidence="1" key="1">
    <citation type="submission" date="2022-07" db="EMBL/GenBank/DDBJ databases">
        <title>Taxonomy of Aspergillus series Nigri: significant species reduction supported by multi-species coalescent approaches.</title>
        <authorList>
            <person name="Bian C."/>
            <person name="Kusuya Y."/>
            <person name="Sklenar F."/>
            <person name="D'hooge E."/>
            <person name="Yaguchi T."/>
            <person name="Takahashi H."/>
            <person name="Hubka V."/>
        </authorList>
    </citation>
    <scope>NUCLEOTIDE SEQUENCE</scope>
    <source>
        <strain evidence="1">CBS 733.88</strain>
    </source>
</reference>
<dbReference type="AlphaFoldDB" id="A0A9W6DUH6"/>
<comment type="caution">
    <text evidence="1">The sequence shown here is derived from an EMBL/GenBank/DDBJ whole genome shotgun (WGS) entry which is preliminary data.</text>
</comment>